<dbReference type="AlphaFoldDB" id="A0A0R1QGS2"/>
<dbReference type="RefSeq" id="WP_057888194.1">
    <property type="nucleotide sequence ID" value="NZ_AZEZ01000073.1"/>
</dbReference>
<dbReference type="STRING" id="1423770.FD29_GL000661"/>
<reference evidence="1 2" key="1">
    <citation type="journal article" date="2015" name="Genome Announc.">
        <title>Expanding the biotechnology potential of lactobacilli through comparative genomics of 213 strains and associated genera.</title>
        <authorList>
            <person name="Sun Z."/>
            <person name="Harris H.M."/>
            <person name="McCann A."/>
            <person name="Guo C."/>
            <person name="Argimon S."/>
            <person name="Zhang W."/>
            <person name="Yang X."/>
            <person name="Jeffery I.B."/>
            <person name="Cooney J.C."/>
            <person name="Kagawa T.F."/>
            <person name="Liu W."/>
            <person name="Song Y."/>
            <person name="Salvetti E."/>
            <person name="Wrobel A."/>
            <person name="Rasinkangas P."/>
            <person name="Parkhill J."/>
            <person name="Rea M.C."/>
            <person name="O'Sullivan O."/>
            <person name="Ritari J."/>
            <person name="Douillard F.P."/>
            <person name="Paul Ross R."/>
            <person name="Yang R."/>
            <person name="Briner A.E."/>
            <person name="Felis G.E."/>
            <person name="de Vos W.M."/>
            <person name="Barrangou R."/>
            <person name="Klaenhammer T.R."/>
            <person name="Caufield P.W."/>
            <person name="Cui Y."/>
            <person name="Zhang H."/>
            <person name="O'Toole P.W."/>
        </authorList>
    </citation>
    <scope>NUCLEOTIDE SEQUENCE [LARGE SCALE GENOMIC DNA]</scope>
    <source>
        <strain evidence="1 2">DSM 14500</strain>
    </source>
</reference>
<sequence length="1174" mass="137131">MNIEDFYSIIDKVKKGLTIVPLRTGMSKTYSAINFIEDIHSKGISEYKRIVFITNKKNNIPYKELKNIYEQHGNLNLFDKEVLYLESKFDSIIHHLPTRIPHNTCPESFAELREKVDLYISNSSSEEKFEGKINEKEYIKSLIDSDNSLTGEFGLEKKFRFEIKDILNKAVGNNNIASKKELVRNNKDYQWIAKVYPQIFMEDYKVILMNTSKFNAYYDPIIRNSKKILSDELITSDSMIIFDEFDQTKKVFLKNIVDEALRNKGNIFNDFLSFGQNLTQDITNKVPEINADESQKILTGLKSEYESIRNKYYVHKTWFLNSNRNKHGLIFFNGSVTSLINRNSNNRLSNVFDQNDNQVNMEIVKYDSPNTQNNESINLVGAIFSINKFLLHLRTYFLKVTQKVIHRELKQTSDLEIRKTPEDILSSIMGVYKLNPRQVEIMLEDIYFSKSQKRKAEITPGMDSFYEFGLKTIFLENRLSNAYVTEFNTYNVWNTPESIILSLCANNHVIGLSATGTIQSNLVNYDLFYLQKQLGKRYADASDFFTDETKEKIKILDESYVKNNVDINVKTTEDVKQLATSDVIGDQGKLKNQLEKVLKLDPGAIKNIARELSVLDINDFALKRYLEIIKAMYIFLKDSSLESFLCLTQKGVKKDDHYLRRSTLEKIFNQLKSEFNYKSTVGFEVLVGKNFENNKKRILSKLESGEKIFLMSTYATLGDGQNLQYKPNNTDNLIQIVDSDFSSNEDQRFNKKDFDGIYLGEVTFITENLISANFDLRNFLNYLIQIEYLVNGYEISQNEERELLKIGMHRISSNQVDDLIKNISLKEKISSRRAALITVVQAVGRLTRTFLKNKVQILISYDLLRILPLTDLKEMKDNHILSPEMKHIFSFIEDSDLDLDLDKDKDQQASRELDSKTRRTEFYINSLLNGFNRNDKSWTIDAYEQMKNDCLKNPTINIDEMGRDRIYETYFGLKNANQYGYKYDKADKSYRYNDESEPKTRVSFETSRLPIMLKCKLVKDYFIKNNYATEFKTKDYIMNPVLFKNIFKGTIGEKAGVAILEGYRDFKLERFMKKGYYEYFDYSLDQHDDILFDFKNWDPSFDKNSEEELNKISDKLNEVEGKIVFIINIIGEESWKSYQTNDNRIHVIPSLMDNEGNLNKHNLNKIFQIIEESR</sequence>
<dbReference type="Proteomes" id="UP000050872">
    <property type="component" value="Unassembled WGS sequence"/>
</dbReference>
<evidence type="ECO:0000313" key="2">
    <source>
        <dbReference type="Proteomes" id="UP000050872"/>
    </source>
</evidence>
<organism evidence="1 2">
    <name type="scientific">Companilactobacillus mindensis DSM 14500</name>
    <dbReference type="NCBI Taxonomy" id="1423770"/>
    <lineage>
        <taxon>Bacteria</taxon>
        <taxon>Bacillati</taxon>
        <taxon>Bacillota</taxon>
        <taxon>Bacilli</taxon>
        <taxon>Lactobacillales</taxon>
        <taxon>Lactobacillaceae</taxon>
        <taxon>Companilactobacillus</taxon>
    </lineage>
</organism>
<name>A0A0R1QGS2_9LACO</name>
<dbReference type="EMBL" id="AZEZ01000073">
    <property type="protein sequence ID" value="KRL43710.1"/>
    <property type="molecule type" value="Genomic_DNA"/>
</dbReference>
<dbReference type="PATRIC" id="fig|1423770.3.peg.675"/>
<comment type="caution">
    <text evidence="1">The sequence shown here is derived from an EMBL/GenBank/DDBJ whole genome shotgun (WGS) entry which is preliminary data.</text>
</comment>
<evidence type="ECO:0000313" key="1">
    <source>
        <dbReference type="EMBL" id="KRL43710.1"/>
    </source>
</evidence>
<accession>A0A0R1QGS2</accession>
<dbReference type="OrthoDB" id="6372157at2"/>
<evidence type="ECO:0008006" key="3">
    <source>
        <dbReference type="Google" id="ProtNLM"/>
    </source>
</evidence>
<gene>
    <name evidence="1" type="ORF">FD29_GL000661</name>
</gene>
<keyword evidence="2" id="KW-1185">Reference proteome</keyword>
<proteinExistence type="predicted"/>
<protein>
    <recommendedName>
        <fullName evidence="3">Helicase/UvrB N-terminal domain-containing protein</fullName>
    </recommendedName>
</protein>